<comment type="caution">
    <text evidence="2">The sequence shown here is derived from an EMBL/GenBank/DDBJ whole genome shotgun (WGS) entry which is preliminary data.</text>
</comment>
<evidence type="ECO:0000313" key="2">
    <source>
        <dbReference type="EMBL" id="GBP42052.1"/>
    </source>
</evidence>
<accession>A0A4C1VUK7</accession>
<proteinExistence type="predicted"/>
<feature type="region of interest" description="Disordered" evidence="1">
    <location>
        <begin position="44"/>
        <end position="68"/>
    </location>
</feature>
<dbReference type="Proteomes" id="UP000299102">
    <property type="component" value="Unassembled WGS sequence"/>
</dbReference>
<dbReference type="AlphaFoldDB" id="A0A4C1VUK7"/>
<evidence type="ECO:0000313" key="3">
    <source>
        <dbReference type="Proteomes" id="UP000299102"/>
    </source>
</evidence>
<evidence type="ECO:0000256" key="1">
    <source>
        <dbReference type="SAM" id="MobiDB-lite"/>
    </source>
</evidence>
<name>A0A4C1VUK7_EUMVA</name>
<feature type="compositionally biased region" description="Basic and acidic residues" evidence="1">
    <location>
        <begin position="58"/>
        <end position="68"/>
    </location>
</feature>
<reference evidence="2 3" key="1">
    <citation type="journal article" date="2019" name="Commun. Biol.">
        <title>The bagworm genome reveals a unique fibroin gene that provides high tensile strength.</title>
        <authorList>
            <person name="Kono N."/>
            <person name="Nakamura H."/>
            <person name="Ohtoshi R."/>
            <person name="Tomita M."/>
            <person name="Numata K."/>
            <person name="Arakawa K."/>
        </authorList>
    </citation>
    <scope>NUCLEOTIDE SEQUENCE [LARGE SCALE GENOMIC DNA]</scope>
</reference>
<gene>
    <name evidence="2" type="ORF">EVAR_29407_1</name>
</gene>
<dbReference type="EMBL" id="BGZK01000411">
    <property type="protein sequence ID" value="GBP42052.1"/>
    <property type="molecule type" value="Genomic_DNA"/>
</dbReference>
<organism evidence="2 3">
    <name type="scientific">Eumeta variegata</name>
    <name type="common">Bagworm moth</name>
    <name type="synonym">Eumeta japonica</name>
    <dbReference type="NCBI Taxonomy" id="151549"/>
    <lineage>
        <taxon>Eukaryota</taxon>
        <taxon>Metazoa</taxon>
        <taxon>Ecdysozoa</taxon>
        <taxon>Arthropoda</taxon>
        <taxon>Hexapoda</taxon>
        <taxon>Insecta</taxon>
        <taxon>Pterygota</taxon>
        <taxon>Neoptera</taxon>
        <taxon>Endopterygota</taxon>
        <taxon>Lepidoptera</taxon>
        <taxon>Glossata</taxon>
        <taxon>Ditrysia</taxon>
        <taxon>Tineoidea</taxon>
        <taxon>Psychidae</taxon>
        <taxon>Oiketicinae</taxon>
        <taxon>Eumeta</taxon>
    </lineage>
</organism>
<sequence length="244" mass="27669">MWDSQRSFVRSRIVTDISTVETVEIKSGDGQCNRTLELRTKLRTGPSSKPIIGSESSVVRRPESKAGSRSTHTDWRLLEYVTTAEKKYDSECISVCNRLITFKTAVSETSRGAGTRPAARPIYRTRVDSSYLKIIESHAPADLAEVRRWAGYTATEIDSAMEENEKRVRKYVNMEPSGRLFTSRMAEIFNRRPSMVRRNPYAFPRELRLCATLSPPTLDRHAYTHARRPARPCAPIDGGVFAPR</sequence>
<keyword evidence="3" id="KW-1185">Reference proteome</keyword>
<protein>
    <submittedName>
        <fullName evidence="2">Uncharacterized protein</fullName>
    </submittedName>
</protein>